<feature type="region of interest" description="Disordered" evidence="1">
    <location>
        <begin position="114"/>
        <end position="144"/>
    </location>
</feature>
<feature type="transmembrane region" description="Helical" evidence="2">
    <location>
        <begin position="29"/>
        <end position="53"/>
    </location>
</feature>
<evidence type="ECO:0000256" key="1">
    <source>
        <dbReference type="SAM" id="MobiDB-lite"/>
    </source>
</evidence>
<organism evidence="3 4">
    <name type="scientific">Aspergillus steynii IBT 23096</name>
    <dbReference type="NCBI Taxonomy" id="1392250"/>
    <lineage>
        <taxon>Eukaryota</taxon>
        <taxon>Fungi</taxon>
        <taxon>Dikarya</taxon>
        <taxon>Ascomycota</taxon>
        <taxon>Pezizomycotina</taxon>
        <taxon>Eurotiomycetes</taxon>
        <taxon>Eurotiomycetidae</taxon>
        <taxon>Eurotiales</taxon>
        <taxon>Aspergillaceae</taxon>
        <taxon>Aspergillus</taxon>
        <taxon>Aspergillus subgen. Circumdati</taxon>
    </lineage>
</organism>
<feature type="compositionally biased region" description="Basic and acidic residues" evidence="1">
    <location>
        <begin position="129"/>
        <end position="144"/>
    </location>
</feature>
<keyword evidence="2" id="KW-0472">Membrane</keyword>
<dbReference type="Proteomes" id="UP000234275">
    <property type="component" value="Unassembled WGS sequence"/>
</dbReference>
<dbReference type="STRING" id="1392250.A0A2I2GE75"/>
<keyword evidence="2" id="KW-1133">Transmembrane helix</keyword>
<evidence type="ECO:0000256" key="2">
    <source>
        <dbReference type="SAM" id="Phobius"/>
    </source>
</evidence>
<protein>
    <submittedName>
        <fullName evidence="3">Uncharacterized protein</fullName>
    </submittedName>
</protein>
<proteinExistence type="predicted"/>
<reference evidence="3 4" key="1">
    <citation type="submission" date="2016-12" db="EMBL/GenBank/DDBJ databases">
        <title>The genomes of Aspergillus section Nigri reveals drivers in fungal speciation.</title>
        <authorList>
            <consortium name="DOE Joint Genome Institute"/>
            <person name="Vesth T.C."/>
            <person name="Nybo J."/>
            <person name="Theobald S."/>
            <person name="Brandl J."/>
            <person name="Frisvad J.C."/>
            <person name="Nielsen K.F."/>
            <person name="Lyhne E.K."/>
            <person name="Kogle M.E."/>
            <person name="Kuo A."/>
            <person name="Riley R."/>
            <person name="Clum A."/>
            <person name="Nolan M."/>
            <person name="Lipzen A."/>
            <person name="Salamov A."/>
            <person name="Henrissat B."/>
            <person name="Wiebenga A."/>
            <person name="De Vries R.P."/>
            <person name="Grigoriev I.V."/>
            <person name="Mortensen U.H."/>
            <person name="Andersen M.R."/>
            <person name="Baker S.E."/>
        </authorList>
    </citation>
    <scope>NUCLEOTIDE SEQUENCE [LARGE SCALE GENOMIC DNA]</scope>
    <source>
        <strain evidence="3 4">IBT 23096</strain>
    </source>
</reference>
<evidence type="ECO:0000313" key="3">
    <source>
        <dbReference type="EMBL" id="PLB51137.1"/>
    </source>
</evidence>
<dbReference type="GeneID" id="36556811"/>
<name>A0A2I2GE75_9EURO</name>
<gene>
    <name evidence="3" type="ORF">P170DRAFT_436211</name>
</gene>
<dbReference type="RefSeq" id="XP_024706439.1">
    <property type="nucleotide sequence ID" value="XM_024849112.1"/>
</dbReference>
<accession>A0A2I2GE75</accession>
<sequence>MVFKREIASTNLPDNIPPYTPMSSLGHELGILFGFLVACFVVMAVYIVLWRVIERREEQREKIRREELTAKGIHHGRGGVHEKMMDRERIAPFERAELPGYFGGVAVAPGVMTGAGGSSSRGPASASLRWEREMEMENLRKGSR</sequence>
<dbReference type="AlphaFoldDB" id="A0A2I2GE75"/>
<keyword evidence="2" id="KW-0812">Transmembrane</keyword>
<keyword evidence="4" id="KW-1185">Reference proteome</keyword>
<comment type="caution">
    <text evidence="3">The sequence shown here is derived from an EMBL/GenBank/DDBJ whole genome shotgun (WGS) entry which is preliminary data.</text>
</comment>
<dbReference type="VEuPathDB" id="FungiDB:P170DRAFT_436211"/>
<evidence type="ECO:0000313" key="4">
    <source>
        <dbReference type="Proteomes" id="UP000234275"/>
    </source>
</evidence>
<dbReference type="EMBL" id="MSFO01000003">
    <property type="protein sequence ID" value="PLB51137.1"/>
    <property type="molecule type" value="Genomic_DNA"/>
</dbReference>
<dbReference type="OrthoDB" id="3436553at2759"/>